<dbReference type="AlphaFoldDB" id="A0A3T1D8B0"/>
<evidence type="ECO:0000256" key="6">
    <source>
        <dbReference type="ARBA" id="ARBA00022989"/>
    </source>
</evidence>
<dbReference type="CDD" id="cd17324">
    <property type="entry name" value="MFS_NepI_like"/>
    <property type="match status" value="1"/>
</dbReference>
<dbReference type="PANTHER" id="PTHR43271:SF2">
    <property type="entry name" value="BLL2771 PROTEIN"/>
    <property type="match status" value="1"/>
</dbReference>
<comment type="similarity">
    <text evidence="2">Belongs to the major facilitator superfamily.</text>
</comment>
<evidence type="ECO:0000259" key="9">
    <source>
        <dbReference type="PROSITE" id="PS50850"/>
    </source>
</evidence>
<feature type="transmembrane region" description="Helical" evidence="8">
    <location>
        <begin position="95"/>
        <end position="117"/>
    </location>
</feature>
<dbReference type="GO" id="GO:0022857">
    <property type="term" value="F:transmembrane transporter activity"/>
    <property type="evidence" value="ECO:0007669"/>
    <property type="project" value="InterPro"/>
</dbReference>
<feature type="transmembrane region" description="Helical" evidence="8">
    <location>
        <begin position="301"/>
        <end position="323"/>
    </location>
</feature>
<feature type="transmembrane region" description="Helical" evidence="8">
    <location>
        <begin position="155"/>
        <end position="175"/>
    </location>
</feature>
<dbReference type="InterPro" id="IPR020846">
    <property type="entry name" value="MFS_dom"/>
</dbReference>
<feature type="transmembrane region" description="Helical" evidence="8">
    <location>
        <begin position="249"/>
        <end position="269"/>
    </location>
</feature>
<dbReference type="InterPro" id="IPR011701">
    <property type="entry name" value="MFS"/>
</dbReference>
<feature type="transmembrane region" description="Helical" evidence="8">
    <location>
        <begin position="71"/>
        <end position="89"/>
    </location>
</feature>
<dbReference type="Proteomes" id="UP000289856">
    <property type="component" value="Chromosome"/>
</dbReference>
<keyword evidence="3" id="KW-0813">Transport</keyword>
<feature type="transmembrane region" description="Helical" evidence="8">
    <location>
        <begin position="210"/>
        <end position="229"/>
    </location>
</feature>
<evidence type="ECO:0000256" key="8">
    <source>
        <dbReference type="SAM" id="Phobius"/>
    </source>
</evidence>
<organism evidence="10 11">
    <name type="scientific">Cohnella abietis</name>
    <dbReference type="NCBI Taxonomy" id="2507935"/>
    <lineage>
        <taxon>Bacteria</taxon>
        <taxon>Bacillati</taxon>
        <taxon>Bacillota</taxon>
        <taxon>Bacilli</taxon>
        <taxon>Bacillales</taxon>
        <taxon>Paenibacillaceae</taxon>
        <taxon>Cohnella</taxon>
    </lineage>
</organism>
<dbReference type="PANTHER" id="PTHR43271">
    <property type="entry name" value="BLL2771 PROTEIN"/>
    <property type="match status" value="1"/>
</dbReference>
<sequence>MNAKGLVILIWCSLTVVSNVYVTIPIAQTIAQAWENSNGSAGWIGSSFTIAYAAGFLLLGPLAERIGHHRMMLYGLLALAITTSLAGFANSFSLFVSLRVAQGLAASMFAPSVLNYVAANFQADRRTTAIGFISTGFLIAGIVGQLYSGFIAEHFGWRIVFFGLGAVYLLSSILLGKYIQNNKDNALSTLNQTAPAPLHQQINALIKNRALLVCYAITFTVLLSFVGMYTALNINLSQSPNTLSSNQFFSFRAAGVIGMVLSPFAGVLSRRWSVFTLLRTGILLSIVGLLGIFSVQSLPLLVGASVIFVAGVSLQIPSLISVVGQLAVPYRSAGITLYSFVLFCGASIGPLFSLQLLKLSNSNIIFLALAALLAIAFGLSFLVGTRHIANNAASLKSRTVKV</sequence>
<dbReference type="KEGG" id="cohn:KCTCHS21_37210"/>
<dbReference type="OrthoDB" id="9781156at2"/>
<evidence type="ECO:0000256" key="7">
    <source>
        <dbReference type="ARBA" id="ARBA00023136"/>
    </source>
</evidence>
<feature type="transmembrane region" description="Helical" evidence="8">
    <location>
        <begin position="276"/>
        <end position="295"/>
    </location>
</feature>
<reference evidence="10 11" key="1">
    <citation type="submission" date="2019-01" db="EMBL/GenBank/DDBJ databases">
        <title>Complete genome sequence of Cohnella hallensis HS21 isolated from Korean fir (Abies koreana) rhizospheric soil.</title>
        <authorList>
            <person name="Jiang L."/>
            <person name="Kang S.W."/>
            <person name="Kim S."/>
            <person name="Jung J."/>
            <person name="Kim C.Y."/>
            <person name="Kim D.H."/>
            <person name="Kim S.W."/>
            <person name="Lee J."/>
        </authorList>
    </citation>
    <scope>NUCLEOTIDE SEQUENCE [LARGE SCALE GENOMIC DNA]</scope>
    <source>
        <strain evidence="10 11">HS21</strain>
    </source>
</reference>
<keyword evidence="7 8" id="KW-0472">Membrane</keyword>
<dbReference type="Gene3D" id="1.20.1250.20">
    <property type="entry name" value="MFS general substrate transporter like domains"/>
    <property type="match status" value="1"/>
</dbReference>
<keyword evidence="6 8" id="KW-1133">Transmembrane helix</keyword>
<feature type="transmembrane region" description="Helical" evidence="8">
    <location>
        <begin position="364"/>
        <end position="384"/>
    </location>
</feature>
<keyword evidence="11" id="KW-1185">Reference proteome</keyword>
<evidence type="ECO:0000256" key="4">
    <source>
        <dbReference type="ARBA" id="ARBA00022475"/>
    </source>
</evidence>
<keyword evidence="5 8" id="KW-0812">Transmembrane</keyword>
<evidence type="ECO:0000256" key="3">
    <source>
        <dbReference type="ARBA" id="ARBA00022448"/>
    </source>
</evidence>
<dbReference type="SUPFAM" id="SSF103473">
    <property type="entry name" value="MFS general substrate transporter"/>
    <property type="match status" value="1"/>
</dbReference>
<evidence type="ECO:0000256" key="5">
    <source>
        <dbReference type="ARBA" id="ARBA00022692"/>
    </source>
</evidence>
<feature type="transmembrane region" description="Helical" evidence="8">
    <location>
        <begin position="129"/>
        <end position="149"/>
    </location>
</feature>
<dbReference type="GO" id="GO:0005886">
    <property type="term" value="C:plasma membrane"/>
    <property type="evidence" value="ECO:0007669"/>
    <property type="project" value="UniProtKB-SubCell"/>
</dbReference>
<feature type="transmembrane region" description="Helical" evidence="8">
    <location>
        <begin position="335"/>
        <end position="352"/>
    </location>
</feature>
<feature type="domain" description="Major facilitator superfamily (MFS) profile" evidence="9">
    <location>
        <begin position="1"/>
        <end position="388"/>
    </location>
</feature>
<keyword evidence="4" id="KW-1003">Cell membrane</keyword>
<protein>
    <submittedName>
        <fullName evidence="10">MFS transporter</fullName>
    </submittedName>
</protein>
<evidence type="ECO:0000313" key="11">
    <source>
        <dbReference type="Proteomes" id="UP000289856"/>
    </source>
</evidence>
<comment type="subcellular location">
    <subcellularLocation>
        <location evidence="1">Cell membrane</location>
        <topology evidence="1">Multi-pass membrane protein</topology>
    </subcellularLocation>
</comment>
<name>A0A3T1D8B0_9BACL</name>
<dbReference type="PROSITE" id="PS50850">
    <property type="entry name" value="MFS"/>
    <property type="match status" value="1"/>
</dbReference>
<evidence type="ECO:0000313" key="10">
    <source>
        <dbReference type="EMBL" id="BBI34322.1"/>
    </source>
</evidence>
<gene>
    <name evidence="10" type="ORF">KCTCHS21_37210</name>
</gene>
<dbReference type="Pfam" id="PF07690">
    <property type="entry name" value="MFS_1"/>
    <property type="match status" value="1"/>
</dbReference>
<accession>A0A3T1D8B0</accession>
<evidence type="ECO:0000256" key="2">
    <source>
        <dbReference type="ARBA" id="ARBA00008335"/>
    </source>
</evidence>
<dbReference type="RefSeq" id="WP_130611453.1">
    <property type="nucleotide sequence ID" value="NZ_AP019400.1"/>
</dbReference>
<feature type="transmembrane region" description="Helical" evidence="8">
    <location>
        <begin position="39"/>
        <end position="59"/>
    </location>
</feature>
<dbReference type="EMBL" id="AP019400">
    <property type="protein sequence ID" value="BBI34322.1"/>
    <property type="molecule type" value="Genomic_DNA"/>
</dbReference>
<proteinExistence type="inferred from homology"/>
<evidence type="ECO:0000256" key="1">
    <source>
        <dbReference type="ARBA" id="ARBA00004651"/>
    </source>
</evidence>
<dbReference type="InterPro" id="IPR036259">
    <property type="entry name" value="MFS_trans_sf"/>
</dbReference>